<evidence type="ECO:0000313" key="1">
    <source>
        <dbReference type="EMBL" id="TKV92062.1"/>
    </source>
</evidence>
<sequence length="133" mass="15375">MDGSSQVIALEKDDDHSMDVLIVPDSEGKDDDLCLCNRCGEVHGVQDIEVCRRVRREQSRCSRCRLVHRDYDLTAWIIDGFDKFDCELYIPNVNELQMDGETIILPDHVQKRVHELSPNMQELKEQEANKTDT</sequence>
<reference evidence="1" key="1">
    <citation type="submission" date="2019-03" db="EMBL/GenBank/DDBJ databases">
        <title>WGS assembly of Setaria viridis.</title>
        <authorList>
            <person name="Huang P."/>
            <person name="Jenkins J."/>
            <person name="Grimwood J."/>
            <person name="Barry K."/>
            <person name="Healey A."/>
            <person name="Mamidi S."/>
            <person name="Sreedasyam A."/>
            <person name="Shu S."/>
            <person name="Feldman M."/>
            <person name="Wu J."/>
            <person name="Yu Y."/>
            <person name="Chen C."/>
            <person name="Johnson J."/>
            <person name="Rokhsar D."/>
            <person name="Baxter I."/>
            <person name="Schmutz J."/>
            <person name="Brutnell T."/>
            <person name="Kellogg E."/>
        </authorList>
    </citation>
    <scope>NUCLEOTIDE SEQUENCE [LARGE SCALE GENOMIC DNA]</scope>
</reference>
<name>A0A4U6SXC7_SETVI</name>
<dbReference type="OMA" id="RCGEVHG"/>
<accession>A0A4U6SXC7</accession>
<evidence type="ECO:0000313" key="2">
    <source>
        <dbReference type="Proteomes" id="UP000298652"/>
    </source>
</evidence>
<organism evidence="1 2">
    <name type="scientific">Setaria viridis</name>
    <name type="common">Green bristlegrass</name>
    <name type="synonym">Setaria italica subsp. viridis</name>
    <dbReference type="NCBI Taxonomy" id="4556"/>
    <lineage>
        <taxon>Eukaryota</taxon>
        <taxon>Viridiplantae</taxon>
        <taxon>Streptophyta</taxon>
        <taxon>Embryophyta</taxon>
        <taxon>Tracheophyta</taxon>
        <taxon>Spermatophyta</taxon>
        <taxon>Magnoliopsida</taxon>
        <taxon>Liliopsida</taxon>
        <taxon>Poales</taxon>
        <taxon>Poaceae</taxon>
        <taxon>PACMAD clade</taxon>
        <taxon>Panicoideae</taxon>
        <taxon>Panicodae</taxon>
        <taxon>Paniceae</taxon>
        <taxon>Cenchrinae</taxon>
        <taxon>Setaria</taxon>
    </lineage>
</organism>
<proteinExistence type="predicted"/>
<dbReference type="EMBL" id="CM016560">
    <property type="protein sequence ID" value="TKV92062.1"/>
    <property type="molecule type" value="Genomic_DNA"/>
</dbReference>
<gene>
    <name evidence="1" type="ORF">SEVIR_9G138600v2</name>
</gene>
<dbReference type="Proteomes" id="UP000298652">
    <property type="component" value="Chromosome 9"/>
</dbReference>
<dbReference type="AlphaFoldDB" id="A0A4U6SXC7"/>
<keyword evidence="2" id="KW-1185">Reference proteome</keyword>
<dbReference type="Gramene" id="TKV92062">
    <property type="protein sequence ID" value="TKV92062"/>
    <property type="gene ID" value="SEVIR_9G138600v2"/>
</dbReference>
<protein>
    <submittedName>
        <fullName evidence="1">Uncharacterized protein</fullName>
    </submittedName>
</protein>